<dbReference type="PROSITE" id="PS51762">
    <property type="entry name" value="GH16_2"/>
    <property type="match status" value="1"/>
</dbReference>
<keyword evidence="1" id="KW-0378">Hydrolase</keyword>
<dbReference type="InterPro" id="IPR000757">
    <property type="entry name" value="Beta-glucanase-like"/>
</dbReference>
<dbReference type="AlphaFoldDB" id="A0AAD5E5D2"/>
<dbReference type="InterPro" id="IPR044791">
    <property type="entry name" value="Beta-glucanase/XTH"/>
</dbReference>
<evidence type="ECO:0000256" key="1">
    <source>
        <dbReference type="ARBA" id="ARBA00022801"/>
    </source>
</evidence>
<dbReference type="EMBL" id="MU620940">
    <property type="protein sequence ID" value="KAI8577508.1"/>
    <property type="molecule type" value="Genomic_DNA"/>
</dbReference>
<protein>
    <recommendedName>
        <fullName evidence="4">GH16 domain-containing protein</fullName>
    </recommendedName>
</protein>
<dbReference type="PANTHER" id="PTHR31062">
    <property type="entry name" value="XYLOGLUCAN ENDOTRANSGLUCOSYLASE/HYDROLASE PROTEIN 8-RELATED"/>
    <property type="match status" value="1"/>
</dbReference>
<sequence>MFVLLSLLAIVQWVAASSCPQLDLDFSKIADGTSPFDIGFTDVWCGQNAIIQGGKMDLSLNKKCGPDISTNLNVQSGLFEVDLETSWGSGVVTAITLFSAGTGEDKRDEVDMEFIGTDVTTVQTTYFVEGVHVPGATQSVDFQVASNTSTSRHIYGMEYTPDSISWYIDGRKVNTVLKKDGVPFPTKPVDLNLSLWDATEFSEWAGKVIQILQIHPDIYETSS</sequence>
<dbReference type="RefSeq" id="XP_051442512.1">
    <property type="nucleotide sequence ID" value="XM_051590807.1"/>
</dbReference>
<name>A0AAD5E5D2_UMBRA</name>
<reference evidence="5" key="2">
    <citation type="journal article" date="2022" name="Proc. Natl. Acad. Sci. U.S.A.">
        <title>Diploid-dominant life cycles characterize the early evolution of Fungi.</title>
        <authorList>
            <person name="Amses K.R."/>
            <person name="Simmons D.R."/>
            <person name="Longcore J.E."/>
            <person name="Mondo S.J."/>
            <person name="Seto K."/>
            <person name="Jeronimo G.H."/>
            <person name="Bonds A.E."/>
            <person name="Quandt C.A."/>
            <person name="Davis W.J."/>
            <person name="Chang Y."/>
            <person name="Federici B.A."/>
            <person name="Kuo A."/>
            <person name="LaButti K."/>
            <person name="Pangilinan J."/>
            <person name="Andreopoulos W."/>
            <person name="Tritt A."/>
            <person name="Riley R."/>
            <person name="Hundley H."/>
            <person name="Johnson J."/>
            <person name="Lipzen A."/>
            <person name="Barry K."/>
            <person name="Lang B.F."/>
            <person name="Cuomo C.A."/>
            <person name="Buchler N.E."/>
            <person name="Grigoriev I.V."/>
            <person name="Spatafora J.W."/>
            <person name="Stajich J.E."/>
            <person name="James T.Y."/>
        </authorList>
    </citation>
    <scope>NUCLEOTIDE SEQUENCE</scope>
    <source>
        <strain evidence="5">AG</strain>
    </source>
</reference>
<dbReference type="Pfam" id="PF00722">
    <property type="entry name" value="Glyco_hydro_16"/>
    <property type="match status" value="1"/>
</dbReference>
<feature type="domain" description="GH16" evidence="4">
    <location>
        <begin position="22"/>
        <end position="223"/>
    </location>
</feature>
<evidence type="ECO:0000256" key="3">
    <source>
        <dbReference type="SAM" id="SignalP"/>
    </source>
</evidence>
<evidence type="ECO:0000256" key="2">
    <source>
        <dbReference type="ARBA" id="ARBA00023295"/>
    </source>
</evidence>
<gene>
    <name evidence="5" type="ORF">K450DRAFT_252015</name>
</gene>
<comment type="caution">
    <text evidence="5">The sequence shown here is derived from an EMBL/GenBank/DDBJ whole genome shotgun (WGS) entry which is preliminary data.</text>
</comment>
<accession>A0AAD5E5D2</accession>
<dbReference type="InterPro" id="IPR013320">
    <property type="entry name" value="ConA-like_dom_sf"/>
</dbReference>
<reference evidence="5" key="1">
    <citation type="submission" date="2021-06" db="EMBL/GenBank/DDBJ databases">
        <authorList>
            <consortium name="DOE Joint Genome Institute"/>
            <person name="Mondo S.J."/>
            <person name="Amses K.R."/>
            <person name="Simmons D.R."/>
            <person name="Longcore J.E."/>
            <person name="Seto K."/>
            <person name="Alves G.H."/>
            <person name="Bonds A.E."/>
            <person name="Quandt C.A."/>
            <person name="Davis W.J."/>
            <person name="Chang Y."/>
            <person name="Letcher P.M."/>
            <person name="Powell M.J."/>
            <person name="Kuo A."/>
            <person name="Labutti K."/>
            <person name="Pangilinan J."/>
            <person name="Andreopoulos W."/>
            <person name="Tritt A."/>
            <person name="Riley R."/>
            <person name="Hundley H."/>
            <person name="Johnson J."/>
            <person name="Lipzen A."/>
            <person name="Barry K."/>
            <person name="Berbee M.L."/>
            <person name="Buchler N.E."/>
            <person name="Grigoriev I.V."/>
            <person name="Spatafora J.W."/>
            <person name="Stajich J.E."/>
            <person name="James T.Y."/>
        </authorList>
    </citation>
    <scope>NUCLEOTIDE SEQUENCE</scope>
    <source>
        <strain evidence="5">AG</strain>
    </source>
</reference>
<evidence type="ECO:0000313" key="6">
    <source>
        <dbReference type="Proteomes" id="UP001206595"/>
    </source>
</evidence>
<dbReference type="GO" id="GO:0005975">
    <property type="term" value="P:carbohydrate metabolic process"/>
    <property type="evidence" value="ECO:0007669"/>
    <property type="project" value="InterPro"/>
</dbReference>
<proteinExistence type="predicted"/>
<organism evidence="5 6">
    <name type="scientific">Umbelopsis ramanniana AG</name>
    <dbReference type="NCBI Taxonomy" id="1314678"/>
    <lineage>
        <taxon>Eukaryota</taxon>
        <taxon>Fungi</taxon>
        <taxon>Fungi incertae sedis</taxon>
        <taxon>Mucoromycota</taxon>
        <taxon>Mucoromycotina</taxon>
        <taxon>Umbelopsidomycetes</taxon>
        <taxon>Umbelopsidales</taxon>
        <taxon>Umbelopsidaceae</taxon>
        <taxon>Umbelopsis</taxon>
    </lineage>
</organism>
<dbReference type="SUPFAM" id="SSF49899">
    <property type="entry name" value="Concanavalin A-like lectins/glucanases"/>
    <property type="match status" value="1"/>
</dbReference>
<dbReference type="GO" id="GO:0004553">
    <property type="term" value="F:hydrolase activity, hydrolyzing O-glycosyl compounds"/>
    <property type="evidence" value="ECO:0007669"/>
    <property type="project" value="InterPro"/>
</dbReference>
<evidence type="ECO:0000259" key="4">
    <source>
        <dbReference type="PROSITE" id="PS51762"/>
    </source>
</evidence>
<feature type="signal peptide" evidence="3">
    <location>
        <begin position="1"/>
        <end position="16"/>
    </location>
</feature>
<dbReference type="Gene3D" id="2.60.120.200">
    <property type="match status" value="1"/>
</dbReference>
<feature type="chain" id="PRO_5042041789" description="GH16 domain-containing protein" evidence="3">
    <location>
        <begin position="17"/>
        <end position="223"/>
    </location>
</feature>
<keyword evidence="2" id="KW-0326">Glycosidase</keyword>
<evidence type="ECO:0000313" key="5">
    <source>
        <dbReference type="EMBL" id="KAI8577508.1"/>
    </source>
</evidence>
<dbReference type="Proteomes" id="UP001206595">
    <property type="component" value="Unassembled WGS sequence"/>
</dbReference>
<dbReference type="GeneID" id="75916150"/>
<keyword evidence="3" id="KW-0732">Signal</keyword>
<keyword evidence="6" id="KW-1185">Reference proteome</keyword>